<proteinExistence type="predicted"/>
<comment type="caution">
    <text evidence="1">The sequence shown here is derived from an EMBL/GenBank/DDBJ whole genome shotgun (WGS) entry which is preliminary data.</text>
</comment>
<dbReference type="EMBL" id="WKJJ01000025">
    <property type="protein sequence ID" value="MRV75885.1"/>
    <property type="molecule type" value="Genomic_DNA"/>
</dbReference>
<gene>
    <name evidence="1" type="ORF">GJ700_29650</name>
</gene>
<accession>A0A7X2LUQ0</accession>
<dbReference type="RefSeq" id="WP_154380849.1">
    <property type="nucleotide sequence ID" value="NZ_WKJJ01000025.1"/>
</dbReference>
<dbReference type="AlphaFoldDB" id="A0A7X2LUQ0"/>
<evidence type="ECO:0000313" key="2">
    <source>
        <dbReference type="Proteomes" id="UP000446768"/>
    </source>
</evidence>
<dbReference type="Proteomes" id="UP000446768">
    <property type="component" value="Unassembled WGS sequence"/>
</dbReference>
<reference evidence="1 2" key="1">
    <citation type="submission" date="2019-11" db="EMBL/GenBank/DDBJ databases">
        <title>Novel species isolated from a subtropical stream in China.</title>
        <authorList>
            <person name="Lu H."/>
        </authorList>
    </citation>
    <scope>NUCLEOTIDE SEQUENCE [LARGE SCALE GENOMIC DNA]</scope>
    <source>
        <strain evidence="1 2">FT92W</strain>
    </source>
</reference>
<organism evidence="1 2">
    <name type="scientific">Pseudoduganella rivuli</name>
    <dbReference type="NCBI Taxonomy" id="2666085"/>
    <lineage>
        <taxon>Bacteria</taxon>
        <taxon>Pseudomonadati</taxon>
        <taxon>Pseudomonadota</taxon>
        <taxon>Betaproteobacteria</taxon>
        <taxon>Burkholderiales</taxon>
        <taxon>Oxalobacteraceae</taxon>
        <taxon>Telluria group</taxon>
        <taxon>Pseudoduganella</taxon>
    </lineage>
</organism>
<keyword evidence="2" id="KW-1185">Reference proteome</keyword>
<name>A0A7X2LUQ0_9BURK</name>
<protein>
    <submittedName>
        <fullName evidence="1">Uncharacterized protein</fullName>
    </submittedName>
</protein>
<sequence>MEYFDELYIVRHPPVTLAQWESLIAQRADFTLPDRSLDCHIYIGDVELDAANVYIWLGHSSGQQLPVQITQGRLYFPGIDSETVSFVHHLALQLDACVVQKVHPMNVAAAEVLV</sequence>
<evidence type="ECO:0000313" key="1">
    <source>
        <dbReference type="EMBL" id="MRV75885.1"/>
    </source>
</evidence>